<evidence type="ECO:0000313" key="8">
    <source>
        <dbReference type="EMBL" id="REF36868.1"/>
    </source>
</evidence>
<dbReference type="GO" id="GO:0035657">
    <property type="term" value="C:eRF1 methyltransferase complex"/>
    <property type="evidence" value="ECO:0007669"/>
    <property type="project" value="TreeGrafter"/>
</dbReference>
<keyword evidence="4" id="KW-0949">S-adenosyl-L-methionine</keyword>
<dbReference type="Proteomes" id="UP000256485">
    <property type="component" value="Unassembled WGS sequence"/>
</dbReference>
<evidence type="ECO:0000256" key="3">
    <source>
        <dbReference type="ARBA" id="ARBA00022679"/>
    </source>
</evidence>
<dbReference type="EMBL" id="QTUC01000001">
    <property type="protein sequence ID" value="REF36868.1"/>
    <property type="molecule type" value="Genomic_DNA"/>
</dbReference>
<dbReference type="Pfam" id="PF23186">
    <property type="entry name" value="DUF7059"/>
    <property type="match status" value="1"/>
</dbReference>
<accession>A0A3D9V535</accession>
<comment type="caution">
    <text evidence="8">The sequence shown here is derived from an EMBL/GenBank/DDBJ whole genome shotgun (WGS) entry which is preliminary data.</text>
</comment>
<evidence type="ECO:0000259" key="7">
    <source>
        <dbReference type="Pfam" id="PF23186"/>
    </source>
</evidence>
<proteinExistence type="inferred from homology"/>
<evidence type="ECO:0000256" key="1">
    <source>
        <dbReference type="ARBA" id="ARBA00006149"/>
    </source>
</evidence>
<name>A0A3D9V535_THECX</name>
<feature type="domain" description="DUF7059" evidence="7">
    <location>
        <begin position="22"/>
        <end position="103"/>
    </location>
</feature>
<dbReference type="PANTHER" id="PTHR45875">
    <property type="entry name" value="METHYLTRANSFERASE N6AMT1"/>
    <property type="match status" value="1"/>
</dbReference>
<evidence type="ECO:0000259" key="6">
    <source>
        <dbReference type="Pfam" id="PF05175"/>
    </source>
</evidence>
<gene>
    <name evidence="8" type="ORF">DFJ64_2302</name>
</gene>
<evidence type="ECO:0000256" key="5">
    <source>
        <dbReference type="SAM" id="MobiDB-lite"/>
    </source>
</evidence>
<dbReference type="PROSITE" id="PS00092">
    <property type="entry name" value="N6_MTASE"/>
    <property type="match status" value="1"/>
</dbReference>
<dbReference type="InterPro" id="IPR052190">
    <property type="entry name" value="Euk-Arch_PrmC-MTase"/>
</dbReference>
<sequence length="537" mass="59058">MVRMFELDDEVVARLRDRLSEVGYTVDGVQRQLGPVAHAALHRNETTPGLRETDDGGPLATLVRLWLLQASVPRSRVADALPELLEPLVAAGILYGRGDEVCALVDLRPYGQTDARSEQDWWVAADLTPGLDGVRPTVEPDHVLGVNSAATTLAQLTVRNRVDRALDLGTGCGIQALHLSRHARQVVATDVNPRALALARLTARLNGLEVRGPGESSGPSRPSDGGVRSPGPGAPPTLHLREGSLFEPVQGERFDLVVSNPPFVVSPRGDLAYRDSGLAGDEFCRRLVVEAPRHLTEGGVCQILANWLHIRGEDWRDRLNTWLVRAGCDAWVIQREVADPAQYIEVWLKDAGLHGTPGYRERYDEWLGWFEAQNAEAIGMGWIILRRPDRSVRPERRHVRLEEWTTTVAQPLGPEVSRWLAAVDQLRALDDRALLALRPRVAEHVDFEQIGRPGAADPEHLVLRQRAGLCRAERVDTAEAGFVGACDGTLTTGQIIDALATLLGEDEVTLRTRLLPRVRQFVEEGYLSLPDVASALS</sequence>
<dbReference type="GO" id="GO:0008757">
    <property type="term" value="F:S-adenosylmethionine-dependent methyltransferase activity"/>
    <property type="evidence" value="ECO:0007669"/>
    <property type="project" value="TreeGrafter"/>
</dbReference>
<keyword evidence="2 8" id="KW-0489">Methyltransferase</keyword>
<evidence type="ECO:0000256" key="2">
    <source>
        <dbReference type="ARBA" id="ARBA00022603"/>
    </source>
</evidence>
<feature type="region of interest" description="Disordered" evidence="5">
    <location>
        <begin position="209"/>
        <end position="239"/>
    </location>
</feature>
<dbReference type="GO" id="GO:0032259">
    <property type="term" value="P:methylation"/>
    <property type="evidence" value="ECO:0007669"/>
    <property type="project" value="UniProtKB-KW"/>
</dbReference>
<dbReference type="GO" id="GO:0003676">
    <property type="term" value="F:nucleic acid binding"/>
    <property type="evidence" value="ECO:0007669"/>
    <property type="project" value="InterPro"/>
</dbReference>
<dbReference type="Gene3D" id="3.40.50.150">
    <property type="entry name" value="Vaccinia Virus protein VP39"/>
    <property type="match status" value="1"/>
</dbReference>
<dbReference type="SUPFAM" id="SSF53335">
    <property type="entry name" value="S-adenosyl-L-methionine-dependent methyltransferases"/>
    <property type="match status" value="1"/>
</dbReference>
<evidence type="ECO:0000256" key="4">
    <source>
        <dbReference type="ARBA" id="ARBA00022691"/>
    </source>
</evidence>
<dbReference type="InterPro" id="IPR002052">
    <property type="entry name" value="DNA_methylase_N6_adenine_CS"/>
</dbReference>
<keyword evidence="9" id="KW-1185">Reference proteome</keyword>
<dbReference type="GO" id="GO:0008170">
    <property type="term" value="F:N-methyltransferase activity"/>
    <property type="evidence" value="ECO:0007669"/>
    <property type="project" value="UniProtKB-ARBA"/>
</dbReference>
<dbReference type="Pfam" id="PF05175">
    <property type="entry name" value="MTS"/>
    <property type="match status" value="1"/>
</dbReference>
<protein>
    <submittedName>
        <fullName evidence="8">Methyltransferase family protein</fullName>
    </submittedName>
</protein>
<dbReference type="PANTHER" id="PTHR45875:SF1">
    <property type="entry name" value="METHYLTRANSFERASE N6AMT1"/>
    <property type="match status" value="1"/>
</dbReference>
<dbReference type="GO" id="GO:0008276">
    <property type="term" value="F:protein methyltransferase activity"/>
    <property type="evidence" value="ECO:0007669"/>
    <property type="project" value="TreeGrafter"/>
</dbReference>
<keyword evidence="3 8" id="KW-0808">Transferase</keyword>
<comment type="similarity">
    <text evidence="1">Belongs to the eukaryotic/archaeal PrmC-related family.</text>
</comment>
<dbReference type="AlphaFoldDB" id="A0A3D9V535"/>
<feature type="compositionally biased region" description="Low complexity" evidence="5">
    <location>
        <begin position="209"/>
        <end position="231"/>
    </location>
</feature>
<dbReference type="InterPro" id="IPR029063">
    <property type="entry name" value="SAM-dependent_MTases_sf"/>
</dbReference>
<dbReference type="InterPro" id="IPR007848">
    <property type="entry name" value="Small_mtfrase_dom"/>
</dbReference>
<evidence type="ECO:0000313" key="9">
    <source>
        <dbReference type="Proteomes" id="UP000256485"/>
    </source>
</evidence>
<dbReference type="InterPro" id="IPR055487">
    <property type="entry name" value="DUF7059"/>
</dbReference>
<dbReference type="CDD" id="cd02440">
    <property type="entry name" value="AdoMet_MTases"/>
    <property type="match status" value="1"/>
</dbReference>
<organism evidence="8 9">
    <name type="scientific">Thermasporomyces composti</name>
    <dbReference type="NCBI Taxonomy" id="696763"/>
    <lineage>
        <taxon>Bacteria</taxon>
        <taxon>Bacillati</taxon>
        <taxon>Actinomycetota</taxon>
        <taxon>Actinomycetes</taxon>
        <taxon>Propionibacteriales</taxon>
        <taxon>Nocardioidaceae</taxon>
        <taxon>Thermasporomyces</taxon>
    </lineage>
</organism>
<feature type="domain" description="Methyltransferase small" evidence="6">
    <location>
        <begin position="152"/>
        <end position="210"/>
    </location>
</feature>
<reference evidence="8 9" key="1">
    <citation type="submission" date="2018-08" db="EMBL/GenBank/DDBJ databases">
        <title>Sequencing the genomes of 1000 actinobacteria strains.</title>
        <authorList>
            <person name="Klenk H.-P."/>
        </authorList>
    </citation>
    <scope>NUCLEOTIDE SEQUENCE [LARGE SCALE GENOMIC DNA]</scope>
    <source>
        <strain evidence="8 9">DSM 22891</strain>
    </source>
</reference>